<accession>A0A1W2CG39</accession>
<evidence type="ECO:0000313" key="2">
    <source>
        <dbReference type="Proteomes" id="UP000192393"/>
    </source>
</evidence>
<dbReference type="RefSeq" id="WP_084018377.1">
    <property type="nucleotide sequence ID" value="NZ_FWXS01000010.1"/>
</dbReference>
<dbReference type="STRING" id="1434700.SAMN06296427_11041"/>
<organism evidence="1 2">
    <name type="scientific">Moheibacter sediminis</name>
    <dbReference type="NCBI Taxonomy" id="1434700"/>
    <lineage>
        <taxon>Bacteria</taxon>
        <taxon>Pseudomonadati</taxon>
        <taxon>Bacteroidota</taxon>
        <taxon>Flavobacteriia</taxon>
        <taxon>Flavobacteriales</taxon>
        <taxon>Weeksellaceae</taxon>
        <taxon>Moheibacter</taxon>
    </lineage>
</organism>
<protein>
    <recommendedName>
        <fullName evidence="3">PQQ-like domain-containing protein</fullName>
    </recommendedName>
</protein>
<gene>
    <name evidence="1" type="ORF">SAMN06296427_11041</name>
</gene>
<name>A0A1W2CG39_9FLAO</name>
<dbReference type="PROSITE" id="PS51257">
    <property type="entry name" value="PROKAR_LIPOPROTEIN"/>
    <property type="match status" value="1"/>
</dbReference>
<evidence type="ECO:0008006" key="3">
    <source>
        <dbReference type="Google" id="ProtNLM"/>
    </source>
</evidence>
<keyword evidence="2" id="KW-1185">Reference proteome</keyword>
<reference evidence="1 2" key="1">
    <citation type="submission" date="2017-04" db="EMBL/GenBank/DDBJ databases">
        <authorList>
            <person name="Afonso C.L."/>
            <person name="Miller P.J."/>
            <person name="Scott M.A."/>
            <person name="Spackman E."/>
            <person name="Goraichik I."/>
            <person name="Dimitrov K.M."/>
            <person name="Suarez D.L."/>
            <person name="Swayne D.E."/>
        </authorList>
    </citation>
    <scope>NUCLEOTIDE SEQUENCE [LARGE SCALE GENOMIC DNA]</scope>
    <source>
        <strain evidence="1 2">CGMCC 1.12708</strain>
    </source>
</reference>
<evidence type="ECO:0000313" key="1">
    <source>
        <dbReference type="EMBL" id="SMC84139.1"/>
    </source>
</evidence>
<dbReference type="Proteomes" id="UP000192393">
    <property type="component" value="Unassembled WGS sequence"/>
</dbReference>
<sequence>MKELIIISICVLLLYSCKTKENKGTEIKLPISEKALTYPVSTKSKKEYQVEEDTLYATLNNYEFIVYPTGEIDQKEKSKLIAKYKLQSELTIEKAYLQFYKDNLIVYYTENAAGDAASFVESINRKTQINNWKLYAYAFNLGQPVIENNAVYISTLGFVGKVDLDNGKYLWKNEELYSDEIKFNQCDSIIFNDNDVIFIADNTIYGNHNEFVDSIIVNDKTGKIKRIAK</sequence>
<dbReference type="OrthoDB" id="7012117at2"/>
<proteinExistence type="predicted"/>
<dbReference type="AlphaFoldDB" id="A0A1W2CG39"/>
<dbReference type="EMBL" id="FWXS01000010">
    <property type="protein sequence ID" value="SMC84139.1"/>
    <property type="molecule type" value="Genomic_DNA"/>
</dbReference>